<keyword evidence="4" id="KW-0812">Transmembrane</keyword>
<dbReference type="GO" id="GO:0046949">
    <property type="term" value="P:fatty-acyl-CoA biosynthetic process"/>
    <property type="evidence" value="ECO:0007669"/>
    <property type="project" value="TreeGrafter"/>
</dbReference>
<dbReference type="InterPro" id="IPR042099">
    <property type="entry name" value="ANL_N_sf"/>
</dbReference>
<name>A0A182S8V4_9DIPT</name>
<dbReference type="GO" id="GO:0004467">
    <property type="term" value="F:long-chain fatty acid-CoA ligase activity"/>
    <property type="evidence" value="ECO:0007669"/>
    <property type="project" value="TreeGrafter"/>
</dbReference>
<evidence type="ECO:0000256" key="4">
    <source>
        <dbReference type="SAM" id="Phobius"/>
    </source>
</evidence>
<evidence type="ECO:0000256" key="1">
    <source>
        <dbReference type="ARBA" id="ARBA00004275"/>
    </source>
</evidence>
<evidence type="ECO:0000313" key="8">
    <source>
        <dbReference type="Proteomes" id="UP000075901"/>
    </source>
</evidence>
<dbReference type="Proteomes" id="UP000075901">
    <property type="component" value="Unassembled WGS sequence"/>
</dbReference>
<dbReference type="Gene3D" id="3.30.300.30">
    <property type="match status" value="1"/>
</dbReference>
<dbReference type="FunFam" id="3.40.50.12780:FF:000025">
    <property type="entry name" value="luciferin 4-monooxygenase"/>
    <property type="match status" value="1"/>
</dbReference>
<comment type="similarity">
    <text evidence="2">Belongs to the ATP-dependent AMP-binding enzyme family.</text>
</comment>
<dbReference type="PANTHER" id="PTHR24096">
    <property type="entry name" value="LONG-CHAIN-FATTY-ACID--COA LIGASE"/>
    <property type="match status" value="1"/>
</dbReference>
<dbReference type="GO" id="GO:0005777">
    <property type="term" value="C:peroxisome"/>
    <property type="evidence" value="ECO:0007669"/>
    <property type="project" value="UniProtKB-SubCell"/>
</dbReference>
<evidence type="ECO:0000313" key="7">
    <source>
        <dbReference type="EnsemblMetazoa" id="AMAM002000-PA"/>
    </source>
</evidence>
<evidence type="ECO:0000259" key="5">
    <source>
        <dbReference type="Pfam" id="PF00501"/>
    </source>
</evidence>
<proteinExistence type="inferred from homology"/>
<dbReference type="SUPFAM" id="SSF56801">
    <property type="entry name" value="Acetyl-CoA synthetase-like"/>
    <property type="match status" value="1"/>
</dbReference>
<sequence>MFNYRTVYDAANRTWYGPTVKPMYNPDASLGQLMFETLGRTPDRVIQQDMDTGRSMTYAEFQTKLIRFAQNLISIGVRKGDMVALANANSENLAPLACALLTIGAPFNPLAPGFNEDDMAHMLHTTTPKLVFCDADNYDVVRKALQRVVTDGEQVTPIYVFECSRSDVKHAEDLLKETGQEKTFIPPYLGDSHKTMAVILCSSGTSGAHKGVQLTHSACVELTILYRFSIIPSIYFSFSAIYWTTGFTSMLSAFFNGGIRVITRKPFNEDQFFEAIEKYRATAIFTPPAYANTVLAHPRTKTIDFSSVQSWVVGGSPIPEQLRDRIDELLAPTGGRSVNAFGSSEIGGVALDLIKRKPGAVGPLMPNVTVRIVDDDGQRLGVGEEGELLTKAVEEFGGYYGNEQASRDAIDADGFFRTGDIGYMDEEGFLHLIDRKKDIFKYRNFHVSPSDLEAIILRIDGVQDVCVVGVPDADGATDLPAAAIVRHQGAVLDASQVRAIVDEQVSDFKRLRGGVHFIEELPKTDSGKVLRRKVTKMIAHMNQLAQRAAAAGRL</sequence>
<evidence type="ECO:0000256" key="2">
    <source>
        <dbReference type="ARBA" id="ARBA00006432"/>
    </source>
</evidence>
<dbReference type="AlphaFoldDB" id="A0A182S8V4"/>
<dbReference type="InterPro" id="IPR045851">
    <property type="entry name" value="AMP-bd_C_sf"/>
</dbReference>
<dbReference type="Pfam" id="PF00501">
    <property type="entry name" value="AMP-binding"/>
    <property type="match status" value="1"/>
</dbReference>
<feature type="transmembrane region" description="Helical" evidence="4">
    <location>
        <begin position="234"/>
        <end position="255"/>
    </location>
</feature>
<feature type="domain" description="AMP-binding enzyme C-terminal" evidence="6">
    <location>
        <begin position="452"/>
        <end position="528"/>
    </location>
</feature>
<reference evidence="8" key="1">
    <citation type="submission" date="2013-09" db="EMBL/GenBank/DDBJ databases">
        <title>The Genome Sequence of Anopheles maculatus species B.</title>
        <authorList>
            <consortium name="The Broad Institute Genomics Platform"/>
            <person name="Neafsey D.E."/>
            <person name="Besansky N."/>
            <person name="Howell P."/>
            <person name="Walton C."/>
            <person name="Young S.K."/>
            <person name="Zeng Q."/>
            <person name="Gargeya S."/>
            <person name="Fitzgerald M."/>
            <person name="Haas B."/>
            <person name="Abouelleil A."/>
            <person name="Allen A.W."/>
            <person name="Alvarado L."/>
            <person name="Arachchi H.M."/>
            <person name="Berlin A.M."/>
            <person name="Chapman S.B."/>
            <person name="Gainer-Dewar J."/>
            <person name="Goldberg J."/>
            <person name="Griggs A."/>
            <person name="Gujja S."/>
            <person name="Hansen M."/>
            <person name="Howarth C."/>
            <person name="Imamovic A."/>
            <person name="Ireland A."/>
            <person name="Larimer J."/>
            <person name="McCowan C."/>
            <person name="Murphy C."/>
            <person name="Pearson M."/>
            <person name="Poon T.W."/>
            <person name="Priest M."/>
            <person name="Roberts A."/>
            <person name="Saif S."/>
            <person name="Shea T."/>
            <person name="Sisk P."/>
            <person name="Sykes S."/>
            <person name="Wortman J."/>
            <person name="Nusbaum C."/>
            <person name="Birren B."/>
        </authorList>
    </citation>
    <scope>NUCLEOTIDE SEQUENCE [LARGE SCALE GENOMIC DNA]</scope>
    <source>
        <strain evidence="8">maculatus3</strain>
    </source>
</reference>
<keyword evidence="3" id="KW-0576">Peroxisome</keyword>
<evidence type="ECO:0000259" key="6">
    <source>
        <dbReference type="Pfam" id="PF13193"/>
    </source>
</evidence>
<organism evidence="7 8">
    <name type="scientific">Anopheles maculatus</name>
    <dbReference type="NCBI Taxonomy" id="74869"/>
    <lineage>
        <taxon>Eukaryota</taxon>
        <taxon>Metazoa</taxon>
        <taxon>Ecdysozoa</taxon>
        <taxon>Arthropoda</taxon>
        <taxon>Hexapoda</taxon>
        <taxon>Insecta</taxon>
        <taxon>Pterygota</taxon>
        <taxon>Neoptera</taxon>
        <taxon>Endopterygota</taxon>
        <taxon>Diptera</taxon>
        <taxon>Nematocera</taxon>
        <taxon>Culicoidea</taxon>
        <taxon>Culicidae</taxon>
        <taxon>Anophelinae</taxon>
        <taxon>Anopheles</taxon>
        <taxon>Anopheles maculatus group</taxon>
    </lineage>
</organism>
<dbReference type="PANTHER" id="PTHR24096:SF353">
    <property type="entry name" value="GH16244P-RELATED"/>
    <property type="match status" value="1"/>
</dbReference>
<dbReference type="CDD" id="cd05911">
    <property type="entry name" value="Firefly_Luc_like"/>
    <property type="match status" value="1"/>
</dbReference>
<keyword evidence="4" id="KW-1133">Transmembrane helix</keyword>
<evidence type="ECO:0000256" key="3">
    <source>
        <dbReference type="ARBA" id="ARBA00023140"/>
    </source>
</evidence>
<dbReference type="InterPro" id="IPR025110">
    <property type="entry name" value="AMP-bd_C"/>
</dbReference>
<keyword evidence="8" id="KW-1185">Reference proteome</keyword>
<keyword evidence="4" id="KW-0472">Membrane</keyword>
<accession>A0A182S8V4</accession>
<dbReference type="Gene3D" id="3.40.50.12780">
    <property type="entry name" value="N-terminal domain of ligase-like"/>
    <property type="match status" value="1"/>
</dbReference>
<dbReference type="FunFam" id="3.30.300.30:FF:000007">
    <property type="entry name" value="4-coumarate--CoA ligase 2"/>
    <property type="match status" value="1"/>
</dbReference>
<protein>
    <recommendedName>
        <fullName evidence="9">AMP-dependent synthetase/ligase domain-containing protein</fullName>
    </recommendedName>
</protein>
<dbReference type="InterPro" id="IPR000873">
    <property type="entry name" value="AMP-dep_synth/lig_dom"/>
</dbReference>
<feature type="domain" description="AMP-dependent synthetase/ligase" evidence="5">
    <location>
        <begin position="37"/>
        <end position="400"/>
    </location>
</feature>
<comment type="subcellular location">
    <subcellularLocation>
        <location evidence="1">Peroxisome</location>
    </subcellularLocation>
</comment>
<dbReference type="EnsemblMetazoa" id="AMAM002000-RA">
    <property type="protein sequence ID" value="AMAM002000-PA"/>
    <property type="gene ID" value="AMAM002000"/>
</dbReference>
<reference evidence="7" key="2">
    <citation type="submission" date="2020-05" db="UniProtKB">
        <authorList>
            <consortium name="EnsemblMetazoa"/>
        </authorList>
    </citation>
    <scope>IDENTIFICATION</scope>
    <source>
        <strain evidence="7">maculatus3</strain>
    </source>
</reference>
<dbReference type="VEuPathDB" id="VectorBase:AMAM002000"/>
<evidence type="ECO:0008006" key="9">
    <source>
        <dbReference type="Google" id="ProtNLM"/>
    </source>
</evidence>
<dbReference type="Pfam" id="PF13193">
    <property type="entry name" value="AMP-binding_C"/>
    <property type="match status" value="1"/>
</dbReference>